<reference evidence="4" key="1">
    <citation type="journal article" date="2023" name="Mol. Phylogenet. Evol.">
        <title>Genome-scale phylogeny and comparative genomics of the fungal order Sordariales.</title>
        <authorList>
            <person name="Hensen N."/>
            <person name="Bonometti L."/>
            <person name="Westerberg I."/>
            <person name="Brannstrom I.O."/>
            <person name="Guillou S."/>
            <person name="Cros-Aarteil S."/>
            <person name="Calhoun S."/>
            <person name="Haridas S."/>
            <person name="Kuo A."/>
            <person name="Mondo S."/>
            <person name="Pangilinan J."/>
            <person name="Riley R."/>
            <person name="LaButti K."/>
            <person name="Andreopoulos B."/>
            <person name="Lipzen A."/>
            <person name="Chen C."/>
            <person name="Yan M."/>
            <person name="Daum C."/>
            <person name="Ng V."/>
            <person name="Clum A."/>
            <person name="Steindorff A."/>
            <person name="Ohm R.A."/>
            <person name="Martin F."/>
            <person name="Silar P."/>
            <person name="Natvig D.O."/>
            <person name="Lalanne C."/>
            <person name="Gautier V."/>
            <person name="Ament-Velasquez S.L."/>
            <person name="Kruys A."/>
            <person name="Hutchinson M.I."/>
            <person name="Powell A.J."/>
            <person name="Barry K."/>
            <person name="Miller A.N."/>
            <person name="Grigoriev I.V."/>
            <person name="Debuchy R."/>
            <person name="Gladieux P."/>
            <person name="Hiltunen Thoren M."/>
            <person name="Johannesson H."/>
        </authorList>
    </citation>
    <scope>NUCLEOTIDE SEQUENCE [LARGE SCALE GENOMIC DNA]</scope>
    <source>
        <strain evidence="4">CBS 340.73</strain>
    </source>
</reference>
<accession>A0AAN6N201</accession>
<keyword evidence="1" id="KW-0732">Signal</keyword>
<sequence length="316" mass="33936">MKSALFTAGLALLSGGVSASPIEARQRDRLNIPRGFSKLVFGDDFNTYAAGSQPNPAKWAFDLGTSYPGGPQQWGTNEVQTYTKSTDNIVITKSGTLLITPLLVNGKWTSSRIETTPAHDFACPAGKKIRIEANLRLGNNPSAQSMGIWPAFWMLGSAYRGNYWNWPTIGEVDVLESVNGVPTAWQTIHCGPNGNGGPCNEYSGIGNSVGGFTRNDWHTISVDIDRTNAGGSWQGEKLTWRLDGKEIFSVTGTRVNDEAAWTTVTRSAKFLLLNVAVGGSFPDNLANDAHVQTPTAQTIGGKGASMEVKYVAVFST</sequence>
<dbReference type="GO" id="GO:0005975">
    <property type="term" value="P:carbohydrate metabolic process"/>
    <property type="evidence" value="ECO:0007669"/>
    <property type="project" value="InterPro"/>
</dbReference>
<evidence type="ECO:0000256" key="1">
    <source>
        <dbReference type="SAM" id="SignalP"/>
    </source>
</evidence>
<dbReference type="AlphaFoldDB" id="A0AAN6N201"/>
<dbReference type="InterPro" id="IPR050546">
    <property type="entry name" value="Glycosyl_Hydrlase_16"/>
</dbReference>
<dbReference type="GO" id="GO:0004553">
    <property type="term" value="F:hydrolase activity, hydrolyzing O-glycosyl compounds"/>
    <property type="evidence" value="ECO:0007669"/>
    <property type="project" value="InterPro"/>
</dbReference>
<dbReference type="PANTHER" id="PTHR10963:SF60">
    <property type="entry name" value="GRAM-NEGATIVE BACTERIA-BINDING PROTEIN 1-RELATED"/>
    <property type="match status" value="1"/>
</dbReference>
<feature type="domain" description="GH16" evidence="2">
    <location>
        <begin position="27"/>
        <end position="316"/>
    </location>
</feature>
<evidence type="ECO:0000313" key="4">
    <source>
        <dbReference type="Proteomes" id="UP001303473"/>
    </source>
</evidence>
<proteinExistence type="predicted"/>
<organism evidence="3 4">
    <name type="scientific">Diplogelasinospora grovesii</name>
    <dbReference type="NCBI Taxonomy" id="303347"/>
    <lineage>
        <taxon>Eukaryota</taxon>
        <taxon>Fungi</taxon>
        <taxon>Dikarya</taxon>
        <taxon>Ascomycota</taxon>
        <taxon>Pezizomycotina</taxon>
        <taxon>Sordariomycetes</taxon>
        <taxon>Sordariomycetidae</taxon>
        <taxon>Sordariales</taxon>
        <taxon>Diplogelasinosporaceae</taxon>
        <taxon>Diplogelasinospora</taxon>
    </lineage>
</organism>
<comment type="caution">
    <text evidence="3">The sequence shown here is derived from an EMBL/GenBank/DDBJ whole genome shotgun (WGS) entry which is preliminary data.</text>
</comment>
<dbReference type="SUPFAM" id="SSF49899">
    <property type="entry name" value="Concanavalin A-like lectins/glucanases"/>
    <property type="match status" value="1"/>
</dbReference>
<dbReference type="Gene3D" id="2.60.120.200">
    <property type="match status" value="1"/>
</dbReference>
<feature type="signal peptide" evidence="1">
    <location>
        <begin position="1"/>
        <end position="19"/>
    </location>
</feature>
<name>A0AAN6N201_9PEZI</name>
<protein>
    <submittedName>
        <fullName evidence="3">Concanavalin A-like lectin/glucanase domain-containing protein</fullName>
    </submittedName>
</protein>
<dbReference type="Proteomes" id="UP001303473">
    <property type="component" value="Unassembled WGS sequence"/>
</dbReference>
<dbReference type="EMBL" id="MU853847">
    <property type="protein sequence ID" value="KAK3937720.1"/>
    <property type="molecule type" value="Genomic_DNA"/>
</dbReference>
<dbReference type="CDD" id="cd02182">
    <property type="entry name" value="GH16_Strep_laminarinase_like"/>
    <property type="match status" value="1"/>
</dbReference>
<evidence type="ECO:0000313" key="3">
    <source>
        <dbReference type="EMBL" id="KAK3937720.1"/>
    </source>
</evidence>
<keyword evidence="4" id="KW-1185">Reference proteome</keyword>
<dbReference type="PROSITE" id="PS51762">
    <property type="entry name" value="GH16_2"/>
    <property type="match status" value="1"/>
</dbReference>
<dbReference type="InterPro" id="IPR000757">
    <property type="entry name" value="Beta-glucanase-like"/>
</dbReference>
<evidence type="ECO:0000259" key="2">
    <source>
        <dbReference type="PROSITE" id="PS51762"/>
    </source>
</evidence>
<dbReference type="PANTHER" id="PTHR10963">
    <property type="entry name" value="GLYCOSYL HYDROLASE-RELATED"/>
    <property type="match status" value="1"/>
</dbReference>
<dbReference type="InterPro" id="IPR013320">
    <property type="entry name" value="ConA-like_dom_sf"/>
</dbReference>
<gene>
    <name evidence="3" type="ORF">QBC46DRAFT_392027</name>
</gene>
<feature type="chain" id="PRO_5043013128" evidence="1">
    <location>
        <begin position="20"/>
        <end position="316"/>
    </location>
</feature>
<dbReference type="Pfam" id="PF26113">
    <property type="entry name" value="GH16_XgeA"/>
    <property type="match status" value="1"/>
</dbReference>